<proteinExistence type="predicted"/>
<dbReference type="EnsemblPlants" id="OPUNC01G39770.1">
    <property type="protein sequence ID" value="OPUNC01G39770.1"/>
    <property type="gene ID" value="OPUNC01G39770"/>
</dbReference>
<dbReference type="HOGENOM" id="CLU_2835603_0_0_1"/>
<evidence type="ECO:0000313" key="2">
    <source>
        <dbReference type="EnsemblPlants" id="OPUNC01G39770.1"/>
    </source>
</evidence>
<keyword evidence="3" id="KW-1185">Reference proteome</keyword>
<feature type="compositionally biased region" description="Polar residues" evidence="1">
    <location>
        <begin position="46"/>
        <end position="59"/>
    </location>
</feature>
<organism evidence="2">
    <name type="scientific">Oryza punctata</name>
    <name type="common">Red rice</name>
    <dbReference type="NCBI Taxonomy" id="4537"/>
    <lineage>
        <taxon>Eukaryota</taxon>
        <taxon>Viridiplantae</taxon>
        <taxon>Streptophyta</taxon>
        <taxon>Embryophyta</taxon>
        <taxon>Tracheophyta</taxon>
        <taxon>Spermatophyta</taxon>
        <taxon>Magnoliopsida</taxon>
        <taxon>Liliopsida</taxon>
        <taxon>Poales</taxon>
        <taxon>Poaceae</taxon>
        <taxon>BOP clade</taxon>
        <taxon>Oryzoideae</taxon>
        <taxon>Oryzeae</taxon>
        <taxon>Oryzinae</taxon>
        <taxon>Oryza</taxon>
    </lineage>
</organism>
<feature type="region of interest" description="Disordered" evidence="1">
    <location>
        <begin position="45"/>
        <end position="66"/>
    </location>
</feature>
<accession>A0A0E0JSF3</accession>
<protein>
    <submittedName>
        <fullName evidence="2">Uncharacterized protein</fullName>
    </submittedName>
</protein>
<reference evidence="2" key="1">
    <citation type="submission" date="2015-04" db="UniProtKB">
        <authorList>
            <consortium name="EnsemblPlants"/>
        </authorList>
    </citation>
    <scope>IDENTIFICATION</scope>
</reference>
<dbReference type="AlphaFoldDB" id="A0A0E0JSF3"/>
<evidence type="ECO:0000313" key="3">
    <source>
        <dbReference type="Proteomes" id="UP000026962"/>
    </source>
</evidence>
<reference evidence="2" key="2">
    <citation type="submission" date="2018-05" db="EMBL/GenBank/DDBJ databases">
        <title>OpunRS2 (Oryza punctata Reference Sequence Version 2).</title>
        <authorList>
            <person name="Zhang J."/>
            <person name="Kudrna D."/>
            <person name="Lee S."/>
            <person name="Talag J."/>
            <person name="Welchert J."/>
            <person name="Wing R.A."/>
        </authorList>
    </citation>
    <scope>NUCLEOTIDE SEQUENCE [LARGE SCALE GENOMIC DNA]</scope>
</reference>
<evidence type="ECO:0000256" key="1">
    <source>
        <dbReference type="SAM" id="MobiDB-lite"/>
    </source>
</evidence>
<dbReference type="STRING" id="4537.A0A0E0JSF3"/>
<name>A0A0E0JSF3_ORYPU</name>
<sequence>MVWDQLRLDEDIIEALFMNNSTATLPTEVGRKAADVPLFRQEARPSASQASVLQLTYQNPHGEGRR</sequence>
<dbReference type="Proteomes" id="UP000026962">
    <property type="component" value="Chromosome 1"/>
</dbReference>
<dbReference type="Gramene" id="OPUNC01G39770.1">
    <property type="protein sequence ID" value="OPUNC01G39770.1"/>
    <property type="gene ID" value="OPUNC01G39770"/>
</dbReference>